<evidence type="ECO:0000313" key="9">
    <source>
        <dbReference type="EMBL" id="MDI6097596.1"/>
    </source>
</evidence>
<dbReference type="PANTHER" id="PTHR42711">
    <property type="entry name" value="ABC TRANSPORTER ATP-BINDING PROTEIN"/>
    <property type="match status" value="1"/>
</dbReference>
<sequence>MSVLTATGAGVRHRRRWLVRDLDLRIEAGETVAVVGPPGSGRTTALLALARRLRLTTGRIDLSGTAALAHVPDVEEPEPVFTVLEHVRERLALLGRPRRAAASIPLYGLDPDLRGRDLSPYQRHLLGLTLAMLNEPAVIALDGVDAGLDRAEQDALWTLLAEITAGGVAVLVTAREIDPARVDRVVSLGDPRSGAPGRPTIEAPARDLVPAVEPAVEEVDPPVDDIVPAEEEVDPPAGDPVPAEEPEKEPAEPEGEPRVGEEDRRPGRDARQETGDEEDAR</sequence>
<evidence type="ECO:0000256" key="5">
    <source>
        <dbReference type="ARBA" id="ARBA00022840"/>
    </source>
</evidence>
<dbReference type="SMART" id="SM00382">
    <property type="entry name" value="AAA"/>
    <property type="match status" value="1"/>
</dbReference>
<feature type="compositionally biased region" description="Basic and acidic residues" evidence="7">
    <location>
        <begin position="248"/>
        <end position="274"/>
    </location>
</feature>
<evidence type="ECO:0000256" key="2">
    <source>
        <dbReference type="ARBA" id="ARBA00005417"/>
    </source>
</evidence>
<keyword evidence="5 9" id="KW-0067">ATP-binding</keyword>
<keyword evidence="4" id="KW-0547">Nucleotide-binding</keyword>
<organism evidence="9 10">
    <name type="scientific">Actinoplanes sandaracinus</name>
    <dbReference type="NCBI Taxonomy" id="3045177"/>
    <lineage>
        <taxon>Bacteria</taxon>
        <taxon>Bacillati</taxon>
        <taxon>Actinomycetota</taxon>
        <taxon>Actinomycetes</taxon>
        <taxon>Micromonosporales</taxon>
        <taxon>Micromonosporaceae</taxon>
        <taxon>Actinoplanes</taxon>
    </lineage>
</organism>
<dbReference type="Gene3D" id="3.40.50.300">
    <property type="entry name" value="P-loop containing nucleotide triphosphate hydrolases"/>
    <property type="match status" value="1"/>
</dbReference>
<feature type="compositionally biased region" description="Acidic residues" evidence="7">
    <location>
        <begin position="215"/>
        <end position="234"/>
    </location>
</feature>
<protein>
    <submittedName>
        <fullName evidence="9">ABC transporter ATP-binding protein</fullName>
    </submittedName>
</protein>
<dbReference type="RefSeq" id="WP_282756996.1">
    <property type="nucleotide sequence ID" value="NZ_JASCTH010000002.1"/>
</dbReference>
<dbReference type="PANTHER" id="PTHR42711:SF5">
    <property type="entry name" value="ABC TRANSPORTER ATP-BINDING PROTEIN NATA"/>
    <property type="match status" value="1"/>
</dbReference>
<dbReference type="InterPro" id="IPR050763">
    <property type="entry name" value="ABC_transporter_ATP-binding"/>
</dbReference>
<dbReference type="InterPro" id="IPR003593">
    <property type="entry name" value="AAA+_ATPase"/>
</dbReference>
<reference evidence="9 10" key="1">
    <citation type="submission" date="2023-05" db="EMBL/GenBank/DDBJ databases">
        <title>Actinoplanes sp. NEAU-A12 genome sequencing.</title>
        <authorList>
            <person name="Wang Z.-S."/>
        </authorList>
    </citation>
    <scope>NUCLEOTIDE SEQUENCE [LARGE SCALE GENOMIC DNA]</scope>
    <source>
        <strain evidence="9 10">NEAU-A12</strain>
    </source>
</reference>
<evidence type="ECO:0000256" key="6">
    <source>
        <dbReference type="ARBA" id="ARBA00023251"/>
    </source>
</evidence>
<evidence type="ECO:0000256" key="7">
    <source>
        <dbReference type="SAM" id="MobiDB-lite"/>
    </source>
</evidence>
<accession>A0ABT6WCY4</accession>
<keyword evidence="10" id="KW-1185">Reference proteome</keyword>
<evidence type="ECO:0000256" key="1">
    <source>
        <dbReference type="ARBA" id="ARBA00004202"/>
    </source>
</evidence>
<dbReference type="SUPFAM" id="SSF52540">
    <property type="entry name" value="P-loop containing nucleoside triphosphate hydrolases"/>
    <property type="match status" value="1"/>
</dbReference>
<evidence type="ECO:0000256" key="4">
    <source>
        <dbReference type="ARBA" id="ARBA00022741"/>
    </source>
</evidence>
<dbReference type="Pfam" id="PF00005">
    <property type="entry name" value="ABC_tran"/>
    <property type="match status" value="1"/>
</dbReference>
<evidence type="ECO:0000313" key="10">
    <source>
        <dbReference type="Proteomes" id="UP001241758"/>
    </source>
</evidence>
<name>A0ABT6WCY4_9ACTN</name>
<dbReference type="CDD" id="cd00267">
    <property type="entry name" value="ABC_ATPase"/>
    <property type="match status" value="1"/>
</dbReference>
<comment type="caution">
    <text evidence="9">The sequence shown here is derived from an EMBL/GenBank/DDBJ whole genome shotgun (WGS) entry which is preliminary data.</text>
</comment>
<dbReference type="Proteomes" id="UP001241758">
    <property type="component" value="Unassembled WGS sequence"/>
</dbReference>
<dbReference type="GO" id="GO:0005524">
    <property type="term" value="F:ATP binding"/>
    <property type="evidence" value="ECO:0007669"/>
    <property type="project" value="UniProtKB-KW"/>
</dbReference>
<feature type="region of interest" description="Disordered" evidence="7">
    <location>
        <begin position="187"/>
        <end position="281"/>
    </location>
</feature>
<evidence type="ECO:0000256" key="3">
    <source>
        <dbReference type="ARBA" id="ARBA00022448"/>
    </source>
</evidence>
<dbReference type="PROSITE" id="PS50893">
    <property type="entry name" value="ABC_TRANSPORTER_2"/>
    <property type="match status" value="1"/>
</dbReference>
<evidence type="ECO:0000259" key="8">
    <source>
        <dbReference type="PROSITE" id="PS50893"/>
    </source>
</evidence>
<keyword evidence="6" id="KW-0046">Antibiotic resistance</keyword>
<comment type="subcellular location">
    <subcellularLocation>
        <location evidence="1">Cell membrane</location>
        <topology evidence="1">Peripheral membrane protein</topology>
    </subcellularLocation>
</comment>
<dbReference type="InterPro" id="IPR027417">
    <property type="entry name" value="P-loop_NTPase"/>
</dbReference>
<comment type="similarity">
    <text evidence="2">Belongs to the ABC transporter superfamily.</text>
</comment>
<gene>
    <name evidence="9" type="ORF">QLQ12_03145</name>
</gene>
<dbReference type="InterPro" id="IPR003439">
    <property type="entry name" value="ABC_transporter-like_ATP-bd"/>
</dbReference>
<keyword evidence="3" id="KW-0813">Transport</keyword>
<dbReference type="EMBL" id="JASCTH010000002">
    <property type="protein sequence ID" value="MDI6097596.1"/>
    <property type="molecule type" value="Genomic_DNA"/>
</dbReference>
<proteinExistence type="inferred from homology"/>
<feature type="domain" description="ABC transporter" evidence="8">
    <location>
        <begin position="1"/>
        <end position="215"/>
    </location>
</feature>